<accession>A0A8S1RBH1</accession>
<feature type="transmembrane region" description="Helical" evidence="1">
    <location>
        <begin position="545"/>
        <end position="566"/>
    </location>
</feature>
<keyword evidence="3" id="KW-1185">Reference proteome</keyword>
<keyword evidence="1" id="KW-1133">Transmembrane helix</keyword>
<dbReference type="AlphaFoldDB" id="A0A8S1RBH1"/>
<proteinExistence type="predicted"/>
<gene>
    <name evidence="2" type="ORF">PSON_ATCC_30995.1.T1570093</name>
</gene>
<keyword evidence="1" id="KW-0472">Membrane</keyword>
<protein>
    <submittedName>
        <fullName evidence="2">Uncharacterized protein</fullName>
    </submittedName>
</protein>
<evidence type="ECO:0000313" key="2">
    <source>
        <dbReference type="EMBL" id="CAD8125258.1"/>
    </source>
</evidence>
<comment type="caution">
    <text evidence="2">The sequence shown here is derived from an EMBL/GenBank/DDBJ whole genome shotgun (WGS) entry which is preliminary data.</text>
</comment>
<evidence type="ECO:0000256" key="1">
    <source>
        <dbReference type="SAM" id="Phobius"/>
    </source>
</evidence>
<keyword evidence="1" id="KW-0812">Transmembrane</keyword>
<organism evidence="2 3">
    <name type="scientific">Paramecium sonneborni</name>
    <dbReference type="NCBI Taxonomy" id="65129"/>
    <lineage>
        <taxon>Eukaryota</taxon>
        <taxon>Sar</taxon>
        <taxon>Alveolata</taxon>
        <taxon>Ciliophora</taxon>
        <taxon>Intramacronucleata</taxon>
        <taxon>Oligohymenophorea</taxon>
        <taxon>Peniculida</taxon>
        <taxon>Parameciidae</taxon>
        <taxon>Paramecium</taxon>
    </lineage>
</organism>
<dbReference type="EMBL" id="CAJJDN010000157">
    <property type="protein sequence ID" value="CAD8125258.1"/>
    <property type="molecule type" value="Genomic_DNA"/>
</dbReference>
<evidence type="ECO:0000313" key="3">
    <source>
        <dbReference type="Proteomes" id="UP000692954"/>
    </source>
</evidence>
<sequence length="588" mass="69931">MQEDDQKVEVLNPSTEVFELRILMNSVYEIILDIIEKQDVNSCKWVNQMIEEFTKISIENRNSSQFLSNIYNIFVEYKAKLEPNLNCLNLINKLKEIQSIGDEIQDSEIVFNQIQKKFTKLLYFSKILNQSLKQTNNQKITQTINDEKTVQTNGIIVIGQKGVGKSTVIEILLDIKQFQRVKFLNQYRYKCANQQQIKEKVLTLGERSYKFFEYTTNEDDYQKQIFQQQEFIKFCGQHKQLIILLVIDGSNREINQIYNTFDTLGTLFNKKELQQNHQKFLALIFTKCEIQYRDYLLNYWNDLYEDSFDYEYKSYKEMLENQKQSIELIDAYHNDNCQFLIQFQNNLYQILNNIIMNQNKEQYQVQCQQKIYMNHHIRRFFTSMADDLSQLLKIIMEIYLIQIFEFLYDNLTLPEKEGIQIEISSYCGKFEDFKKLFSEFQNFIDNQNLLDQDQKLSKKLIEYLQKLTEDFDSTSQFYDISLINFSLDFSNFYGQYQELRALGKQNHWNKYGLTSFPALIDIVAWSGIVVAALSRIAPSIALNNIALGSIALSSIACTYIVGRFCYFEKKQQKTIKFKEYMKKYYPMK</sequence>
<reference evidence="2" key="1">
    <citation type="submission" date="2021-01" db="EMBL/GenBank/DDBJ databases">
        <authorList>
            <consortium name="Genoscope - CEA"/>
            <person name="William W."/>
        </authorList>
    </citation>
    <scope>NUCLEOTIDE SEQUENCE</scope>
</reference>
<name>A0A8S1RBH1_9CILI</name>
<dbReference type="Proteomes" id="UP000692954">
    <property type="component" value="Unassembled WGS sequence"/>
</dbReference>